<comment type="caution">
    <text evidence="2">The sequence shown here is derived from an EMBL/GenBank/DDBJ whole genome shotgun (WGS) entry which is preliminary data.</text>
</comment>
<evidence type="ECO:0000313" key="2">
    <source>
        <dbReference type="EMBL" id="KAA8887376.1"/>
    </source>
</evidence>
<name>A0A5N0EEM0_9NOCA</name>
<dbReference type="Proteomes" id="UP000323876">
    <property type="component" value="Unassembled WGS sequence"/>
</dbReference>
<evidence type="ECO:0000313" key="3">
    <source>
        <dbReference type="Proteomes" id="UP000323876"/>
    </source>
</evidence>
<keyword evidence="3" id="KW-1185">Reference proteome</keyword>
<evidence type="ECO:0000256" key="1">
    <source>
        <dbReference type="SAM" id="MobiDB-lite"/>
    </source>
</evidence>
<dbReference type="Pfam" id="PF13669">
    <property type="entry name" value="Glyoxalase_4"/>
    <property type="match status" value="1"/>
</dbReference>
<organism evidence="2 3">
    <name type="scientific">Nocardia colli</name>
    <dbReference type="NCBI Taxonomy" id="2545717"/>
    <lineage>
        <taxon>Bacteria</taxon>
        <taxon>Bacillati</taxon>
        <taxon>Actinomycetota</taxon>
        <taxon>Actinomycetes</taxon>
        <taxon>Mycobacteriales</taxon>
        <taxon>Nocardiaceae</taxon>
        <taxon>Nocardia</taxon>
    </lineage>
</organism>
<gene>
    <name evidence="2" type="ORF">F3087_18955</name>
</gene>
<sequence>MGRTAQDDGRGAGPESGTEIDRPMTRTPVPLTFFCVGIVVADLEQGVHRLSAGLGVEFTRPATVFGLSIAVSRTGSPHYQLIQATGDDGPFATADTDRARYYGCWEQNTERRLAQLAARGVVVECVLRESSQASPSAVITGPDLAGGRIAYVATRLRPAIEEWAR</sequence>
<evidence type="ECO:0008006" key="4">
    <source>
        <dbReference type="Google" id="ProtNLM"/>
    </source>
</evidence>
<accession>A0A5N0EEM0</accession>
<feature type="region of interest" description="Disordered" evidence="1">
    <location>
        <begin position="1"/>
        <end position="24"/>
    </location>
</feature>
<dbReference type="OrthoDB" id="5185674at2"/>
<proteinExistence type="predicted"/>
<protein>
    <recommendedName>
        <fullName evidence="4">VOC domain-containing protein</fullName>
    </recommendedName>
</protein>
<dbReference type="EMBL" id="VXLC01000007">
    <property type="protein sequence ID" value="KAA8887376.1"/>
    <property type="molecule type" value="Genomic_DNA"/>
</dbReference>
<dbReference type="AlphaFoldDB" id="A0A5N0EEM0"/>
<dbReference type="Gene3D" id="3.10.180.10">
    <property type="entry name" value="2,3-Dihydroxybiphenyl 1,2-Dioxygenase, domain 1"/>
    <property type="match status" value="1"/>
</dbReference>
<feature type="compositionally biased region" description="Basic and acidic residues" evidence="1">
    <location>
        <begin position="1"/>
        <end position="10"/>
    </location>
</feature>
<dbReference type="InterPro" id="IPR029068">
    <property type="entry name" value="Glyas_Bleomycin-R_OHBP_Dase"/>
</dbReference>
<reference evidence="2 3" key="1">
    <citation type="submission" date="2019-09" db="EMBL/GenBank/DDBJ databases">
        <authorList>
            <person name="Wang X."/>
        </authorList>
    </citation>
    <scope>NUCLEOTIDE SEQUENCE [LARGE SCALE GENOMIC DNA]</scope>
    <source>
        <strain evidence="2 3">CICC 11023</strain>
    </source>
</reference>